<dbReference type="EMBL" id="MT630653">
    <property type="protein sequence ID" value="QNO41593.1"/>
    <property type="molecule type" value="Genomic_DNA"/>
</dbReference>
<comment type="pathway">
    <text evidence="1 7">Cofactor biosynthesis; adenosylcobalamin biosynthesis.</text>
</comment>
<dbReference type="GO" id="GO:0009236">
    <property type="term" value="P:cobalamin biosynthetic process"/>
    <property type="evidence" value="ECO:0007669"/>
    <property type="project" value="UniProtKB-UniRule"/>
</dbReference>
<dbReference type="CDD" id="cd01750">
    <property type="entry name" value="GATase1_CobQ"/>
    <property type="match status" value="1"/>
</dbReference>
<keyword evidence="4 7" id="KW-0169">Cobalamin biosynthesis</keyword>
<dbReference type="Gene3D" id="3.40.50.300">
    <property type="entry name" value="P-loop containing nucleotide triphosphate hydrolases"/>
    <property type="match status" value="1"/>
</dbReference>
<dbReference type="Gene3D" id="3.40.50.880">
    <property type="match status" value="1"/>
</dbReference>
<dbReference type="Pfam" id="PF07685">
    <property type="entry name" value="GATase_3"/>
    <property type="match status" value="1"/>
</dbReference>
<proteinExistence type="inferred from homology"/>
<feature type="domain" description="CobB/CobQ-like glutamine amidotransferase" evidence="9">
    <location>
        <begin position="269"/>
        <end position="452"/>
    </location>
</feature>
<protein>
    <recommendedName>
        <fullName evidence="3 7">Probable cobyric acid synthase</fullName>
    </recommendedName>
</protein>
<evidence type="ECO:0000256" key="4">
    <source>
        <dbReference type="ARBA" id="ARBA00022573"/>
    </source>
</evidence>
<evidence type="ECO:0000256" key="7">
    <source>
        <dbReference type="HAMAP-Rule" id="MF_00028"/>
    </source>
</evidence>
<dbReference type="InterPro" id="IPR002586">
    <property type="entry name" value="CobQ/CobB/MinD/ParA_Nub-bd_dom"/>
</dbReference>
<dbReference type="InterPro" id="IPR004459">
    <property type="entry name" value="CobQ_synth"/>
</dbReference>
<dbReference type="PANTHER" id="PTHR21343:SF1">
    <property type="entry name" value="COBYRIC ACID SYNTHASE"/>
    <property type="match status" value="1"/>
</dbReference>
<dbReference type="SUPFAM" id="SSF52317">
    <property type="entry name" value="Class I glutamine amidotransferase-like"/>
    <property type="match status" value="1"/>
</dbReference>
<evidence type="ECO:0000256" key="1">
    <source>
        <dbReference type="ARBA" id="ARBA00004953"/>
    </source>
</evidence>
<feature type="active site" description="Nucleophile" evidence="7">
    <location>
        <position position="347"/>
    </location>
</feature>
<reference evidence="11" key="1">
    <citation type="submission" date="2020-06" db="EMBL/GenBank/DDBJ databases">
        <title>Unique genomic features of the anaerobic methanotrophic archaea.</title>
        <authorList>
            <person name="Chadwick G.L."/>
            <person name="Skennerton C.T."/>
            <person name="Laso-Perez R."/>
            <person name="Leu A.O."/>
            <person name="Speth D.R."/>
            <person name="Yu H."/>
            <person name="Morgan-Lang C."/>
            <person name="Hatzenpichler R."/>
            <person name="Goudeau D."/>
            <person name="Malmstrom R."/>
            <person name="Brazelton W.J."/>
            <person name="Woyke T."/>
            <person name="Hallam S.J."/>
            <person name="Tyson G.W."/>
            <person name="Wegener G."/>
            <person name="Boetius A."/>
            <person name="Orphan V."/>
        </authorList>
    </citation>
    <scope>NUCLEOTIDE SEQUENCE</scope>
</reference>
<dbReference type="NCBIfam" id="NF001989">
    <property type="entry name" value="PRK00784.1"/>
    <property type="match status" value="1"/>
</dbReference>
<evidence type="ECO:0000259" key="8">
    <source>
        <dbReference type="Pfam" id="PF01656"/>
    </source>
</evidence>
<dbReference type="PROSITE" id="PS51274">
    <property type="entry name" value="GATASE_COBBQ"/>
    <property type="match status" value="1"/>
</dbReference>
<dbReference type="PANTHER" id="PTHR21343">
    <property type="entry name" value="DETHIOBIOTIN SYNTHETASE"/>
    <property type="match status" value="1"/>
</dbReference>
<dbReference type="InterPro" id="IPR011698">
    <property type="entry name" value="GATase_3"/>
</dbReference>
<evidence type="ECO:0000256" key="2">
    <source>
        <dbReference type="ARBA" id="ARBA00006205"/>
    </source>
</evidence>
<dbReference type="CDD" id="cd05389">
    <property type="entry name" value="CobQ_N"/>
    <property type="match status" value="1"/>
</dbReference>
<name>A0A7G9Y0Q9_9EURY</name>
<dbReference type="EMBL" id="MT630607">
    <property type="protein sequence ID" value="QNO41189.1"/>
    <property type="molecule type" value="Genomic_DNA"/>
</dbReference>
<comment type="function">
    <text evidence="6 7">Catalyzes amidations at positions B, D, E, and G on adenosylcobyrinic A,C-diamide. NH(2) groups are provided by glutamine, and one molecule of ATP is hydrogenolyzed for each amidation.</text>
</comment>
<dbReference type="Pfam" id="PF01656">
    <property type="entry name" value="CbiA"/>
    <property type="match status" value="1"/>
</dbReference>
<dbReference type="UniPathway" id="UPA00148"/>
<dbReference type="InterPro" id="IPR027417">
    <property type="entry name" value="P-loop_NTPase"/>
</dbReference>
<organism evidence="11">
    <name type="scientific">Candidatus Methanogaster sp. ANME-2c ERB4</name>
    <dbReference type="NCBI Taxonomy" id="2759911"/>
    <lineage>
        <taxon>Archaea</taxon>
        <taxon>Methanobacteriati</taxon>
        <taxon>Methanobacteriota</taxon>
        <taxon>Stenosarchaea group</taxon>
        <taxon>Methanomicrobia</taxon>
        <taxon>Methanosarcinales</taxon>
        <taxon>ANME-2 cluster</taxon>
        <taxon>Candidatus Methanogasteraceae</taxon>
        <taxon>Candidatus Methanogaster</taxon>
    </lineage>
</organism>
<evidence type="ECO:0000256" key="5">
    <source>
        <dbReference type="ARBA" id="ARBA00022962"/>
    </source>
</evidence>
<accession>A0A7G9Y0Q9</accession>
<dbReference type="SUPFAM" id="SSF52540">
    <property type="entry name" value="P-loop containing nucleoside triphosphate hydrolases"/>
    <property type="match status" value="1"/>
</dbReference>
<keyword evidence="5 7" id="KW-0315">Glutamine amidotransferase</keyword>
<dbReference type="NCBIfam" id="TIGR00313">
    <property type="entry name" value="cobQ"/>
    <property type="match status" value="1"/>
</dbReference>
<sequence>MESTMQTTIFMSHHQNNYNQMAKHLMILGTASHVGKSVLAAAFCHIFSKTAPTAPFKAQNMSLNSWITKDGGEIGIAQAIQAWAAGIEPTVDMNPVLLKPKGDRLSQVIILGRPAYDRAAGDYYESIEEVSGIVDGALARLGEIYDLIVIEGAGGAAEINLYERDIVNIGCARSIKPEIILVGDIERGGVFASLYGTIELLPDDIRALVRGFIINKFRGDYEILKPGVLQLEEITGLPVFGVVPYADIAIPSEDSVSIADKKPRKRPIDIAVIRLPRISNFTDFEPLEAFANVRYLPLYSDLGNPDLIIIPGTKNTTADLVEMREHGMDKRIIDMAKMRSVPVIGICGGYQMLGRTIIDRGFEGSVAEISGMGLLDVETTFERYEKQTRQVTKQVTAGGPIIGGIRGEAVSGYEIHTGDTVSCRPVFGDDGCIDESGLVFGTYLHGLFENGNVRSALLGYLYRKKGIPVEGASFEIVGREEGIRKFAELVEKYVDVPAIRDLVGAVPRR</sequence>
<dbReference type="GO" id="GO:0015420">
    <property type="term" value="F:ABC-type vitamin B12 transporter activity"/>
    <property type="evidence" value="ECO:0007669"/>
    <property type="project" value="UniProtKB-UniRule"/>
</dbReference>
<dbReference type="InterPro" id="IPR047045">
    <property type="entry name" value="CobQ_N"/>
</dbReference>
<dbReference type="HAMAP" id="MF_00028">
    <property type="entry name" value="CobQ"/>
    <property type="match status" value="1"/>
</dbReference>
<dbReference type="GO" id="GO:0003824">
    <property type="term" value="F:catalytic activity"/>
    <property type="evidence" value="ECO:0007669"/>
    <property type="project" value="InterPro"/>
</dbReference>
<evidence type="ECO:0000313" key="10">
    <source>
        <dbReference type="EMBL" id="QNO41189.1"/>
    </source>
</evidence>
<evidence type="ECO:0000313" key="11">
    <source>
        <dbReference type="EMBL" id="QNO41593.1"/>
    </source>
</evidence>
<feature type="active site" evidence="7">
    <location>
        <position position="445"/>
    </location>
</feature>
<dbReference type="AlphaFoldDB" id="A0A7G9Y0Q9"/>
<evidence type="ECO:0000256" key="3">
    <source>
        <dbReference type="ARBA" id="ARBA00014921"/>
    </source>
</evidence>
<feature type="domain" description="CobQ/CobB/MinD/ParA nucleotide binding" evidence="8">
    <location>
        <begin position="25"/>
        <end position="247"/>
    </location>
</feature>
<dbReference type="InterPro" id="IPR033949">
    <property type="entry name" value="CobQ_GATase1"/>
</dbReference>
<dbReference type="InterPro" id="IPR029062">
    <property type="entry name" value="Class_I_gatase-like"/>
</dbReference>
<evidence type="ECO:0000259" key="9">
    <source>
        <dbReference type="Pfam" id="PF07685"/>
    </source>
</evidence>
<comment type="similarity">
    <text evidence="2 7">Belongs to the CobB/CobQ family. CobQ subfamily.</text>
</comment>
<gene>
    <name evidence="7 11" type="primary">cobQ</name>
    <name evidence="10" type="ORF">JNOLDJLP_00013</name>
    <name evidence="11" type="ORF">OAEIHDOC_00013</name>
</gene>
<evidence type="ECO:0000256" key="6">
    <source>
        <dbReference type="ARBA" id="ARBA00025166"/>
    </source>
</evidence>